<dbReference type="InParanoid" id="A0A2T3AYA3"/>
<dbReference type="STRING" id="857342.A0A2T3AYA3"/>
<feature type="chain" id="PRO_5015427044" evidence="1">
    <location>
        <begin position="21"/>
        <end position="156"/>
    </location>
</feature>
<keyword evidence="3" id="KW-1185">Reference proteome</keyword>
<evidence type="ECO:0000256" key="1">
    <source>
        <dbReference type="SAM" id="SignalP"/>
    </source>
</evidence>
<dbReference type="EMBL" id="KZ679013">
    <property type="protein sequence ID" value="PSS15049.1"/>
    <property type="molecule type" value="Genomic_DNA"/>
</dbReference>
<name>A0A2T3AYA3_AMORE</name>
<accession>A0A2T3AYA3</accession>
<keyword evidence="1" id="KW-0732">Signal</keyword>
<evidence type="ECO:0000313" key="2">
    <source>
        <dbReference type="EMBL" id="PSS15049.1"/>
    </source>
</evidence>
<reference evidence="2 3" key="1">
    <citation type="journal article" date="2018" name="New Phytol.">
        <title>Comparative genomics and transcriptomics depict ericoid mycorrhizal fungi as versatile saprotrophs and plant mutualists.</title>
        <authorList>
            <person name="Martino E."/>
            <person name="Morin E."/>
            <person name="Grelet G.A."/>
            <person name="Kuo A."/>
            <person name="Kohler A."/>
            <person name="Daghino S."/>
            <person name="Barry K.W."/>
            <person name="Cichocki N."/>
            <person name="Clum A."/>
            <person name="Dockter R.B."/>
            <person name="Hainaut M."/>
            <person name="Kuo R.C."/>
            <person name="LaButti K."/>
            <person name="Lindahl B.D."/>
            <person name="Lindquist E.A."/>
            <person name="Lipzen A."/>
            <person name="Khouja H.R."/>
            <person name="Magnuson J."/>
            <person name="Murat C."/>
            <person name="Ohm R.A."/>
            <person name="Singer S.W."/>
            <person name="Spatafora J.W."/>
            <person name="Wang M."/>
            <person name="Veneault-Fourrey C."/>
            <person name="Henrissat B."/>
            <person name="Grigoriev I.V."/>
            <person name="Martin F.M."/>
            <person name="Perotto S."/>
        </authorList>
    </citation>
    <scope>NUCLEOTIDE SEQUENCE [LARGE SCALE GENOMIC DNA]</scope>
    <source>
        <strain evidence="2 3">ATCC 22711</strain>
    </source>
</reference>
<sequence length="156" mass="16769">MKTPSTLFFALVALLPCALSYPYHRRELAFPVYHVTKYTTGCSPAGCAYSFNIYYTPGPCTTPPGSNTTEICEPGFNTTCTGTDIQGGWRACADAVIQSNEIPGSNNSTLMVRHQWDQDVTTGTGGVDGTFASLANYTVVVGLHQQRIPTILTPHG</sequence>
<evidence type="ECO:0000313" key="3">
    <source>
        <dbReference type="Proteomes" id="UP000241818"/>
    </source>
</evidence>
<dbReference type="OrthoDB" id="3490397at2759"/>
<dbReference type="GeneID" id="36577383"/>
<protein>
    <submittedName>
        <fullName evidence="2">Uncharacterized protein</fullName>
    </submittedName>
</protein>
<dbReference type="RefSeq" id="XP_024719648.1">
    <property type="nucleotide sequence ID" value="XM_024869302.1"/>
</dbReference>
<dbReference type="Proteomes" id="UP000241818">
    <property type="component" value="Unassembled WGS sequence"/>
</dbReference>
<organism evidence="2 3">
    <name type="scientific">Amorphotheca resinae ATCC 22711</name>
    <dbReference type="NCBI Taxonomy" id="857342"/>
    <lineage>
        <taxon>Eukaryota</taxon>
        <taxon>Fungi</taxon>
        <taxon>Dikarya</taxon>
        <taxon>Ascomycota</taxon>
        <taxon>Pezizomycotina</taxon>
        <taxon>Leotiomycetes</taxon>
        <taxon>Helotiales</taxon>
        <taxon>Amorphothecaceae</taxon>
        <taxon>Amorphotheca</taxon>
    </lineage>
</organism>
<gene>
    <name evidence="2" type="ORF">M430DRAFT_67669</name>
</gene>
<proteinExistence type="predicted"/>
<feature type="signal peptide" evidence="1">
    <location>
        <begin position="1"/>
        <end position="20"/>
    </location>
</feature>
<dbReference type="AlphaFoldDB" id="A0A2T3AYA3"/>